<dbReference type="Gene3D" id="3.20.20.150">
    <property type="entry name" value="Divalent-metal-dependent TIM barrel enzymes"/>
    <property type="match status" value="1"/>
</dbReference>
<evidence type="ECO:0000256" key="3">
    <source>
        <dbReference type="PIRSR" id="PIRSR006241-50"/>
    </source>
</evidence>
<evidence type="ECO:0000259" key="4">
    <source>
        <dbReference type="Pfam" id="PF01261"/>
    </source>
</evidence>
<dbReference type="Proteomes" id="UP000644507">
    <property type="component" value="Unassembled WGS sequence"/>
</dbReference>
<evidence type="ECO:0000313" key="6">
    <source>
        <dbReference type="Proteomes" id="UP000644507"/>
    </source>
</evidence>
<dbReference type="PANTHER" id="PTHR43489:SF3">
    <property type="entry name" value="XYLOSE ISOMERASE DOMAIN PROTEIN TIM BARREL"/>
    <property type="match status" value="1"/>
</dbReference>
<dbReference type="GO" id="GO:0016853">
    <property type="term" value="F:isomerase activity"/>
    <property type="evidence" value="ECO:0007669"/>
    <property type="project" value="UniProtKB-KW"/>
</dbReference>
<dbReference type="InterPro" id="IPR026040">
    <property type="entry name" value="HyI-like"/>
</dbReference>
<dbReference type="PIRSF" id="PIRSF006241">
    <property type="entry name" value="HyI"/>
    <property type="match status" value="1"/>
</dbReference>
<dbReference type="PANTHER" id="PTHR43489">
    <property type="entry name" value="ISOMERASE"/>
    <property type="match status" value="1"/>
</dbReference>
<dbReference type="AlphaFoldDB" id="A0A918TQ95"/>
<reference evidence="5" key="1">
    <citation type="journal article" date="2014" name="Int. J. Syst. Evol. Microbiol.">
        <title>Complete genome sequence of Corynebacterium casei LMG S-19264T (=DSM 44701T), isolated from a smear-ripened cheese.</title>
        <authorList>
            <consortium name="US DOE Joint Genome Institute (JGI-PGF)"/>
            <person name="Walter F."/>
            <person name="Albersmeier A."/>
            <person name="Kalinowski J."/>
            <person name="Ruckert C."/>
        </authorList>
    </citation>
    <scope>NUCLEOTIDE SEQUENCE</scope>
    <source>
        <strain evidence="5">KCTC 12988</strain>
    </source>
</reference>
<sequence length="253" mass="28135">MKHSVSYWPFADIPLVDFAEKIAPLGYEGIDLLHPEQAKEIRGTGVCCSVTAAPEHASGLGCIERAFNRIEHHATLHEIYRALIPAAAEAGVQQVICFSGNREGLDDATGLDNCARGLEPLLPLAEEHGIVLLMELLNSKVDHPDYQCDHTAWGAALCEKLGHPHFKLLYDIYHMQIMEGDVIRNIRDYHQHIAHYHTAGNPGRNEIDESQELFYPAIVKAVRETGFEGFFGQEFIPTREPVESLADAIARCS</sequence>
<feature type="active site" description="Proton donor/acceptor" evidence="3">
    <location>
        <position position="135"/>
    </location>
</feature>
<feature type="domain" description="Xylose isomerase-like TIM barrel" evidence="4">
    <location>
        <begin position="40"/>
        <end position="244"/>
    </location>
</feature>
<protein>
    <submittedName>
        <fullName evidence="5">Hydroxypyruvate isomerase</fullName>
    </submittedName>
</protein>
<dbReference type="EMBL" id="BMXI01000011">
    <property type="protein sequence ID" value="GHC58581.1"/>
    <property type="molecule type" value="Genomic_DNA"/>
</dbReference>
<dbReference type="SUPFAM" id="SSF51658">
    <property type="entry name" value="Xylose isomerase-like"/>
    <property type="match status" value="1"/>
</dbReference>
<keyword evidence="1 2" id="KW-0413">Isomerase</keyword>
<dbReference type="InterPro" id="IPR013022">
    <property type="entry name" value="Xyl_isomerase-like_TIM-brl"/>
</dbReference>
<dbReference type="RefSeq" id="WP_189570776.1">
    <property type="nucleotide sequence ID" value="NZ_BMXI01000011.1"/>
</dbReference>
<reference evidence="5" key="2">
    <citation type="submission" date="2020-09" db="EMBL/GenBank/DDBJ databases">
        <authorList>
            <person name="Sun Q."/>
            <person name="Kim S."/>
        </authorList>
    </citation>
    <scope>NUCLEOTIDE SEQUENCE</scope>
    <source>
        <strain evidence="5">KCTC 12988</strain>
    </source>
</reference>
<comment type="similarity">
    <text evidence="2">Belongs to the hyi family.</text>
</comment>
<proteinExistence type="inferred from homology"/>
<keyword evidence="6" id="KW-1185">Reference proteome</keyword>
<evidence type="ECO:0000256" key="2">
    <source>
        <dbReference type="PIRNR" id="PIRNR006241"/>
    </source>
</evidence>
<feature type="active site" description="Proton donor/acceptor" evidence="3">
    <location>
        <position position="234"/>
    </location>
</feature>
<dbReference type="Pfam" id="PF01261">
    <property type="entry name" value="AP_endonuc_2"/>
    <property type="match status" value="1"/>
</dbReference>
<name>A0A918TQ95_9BACT</name>
<evidence type="ECO:0000256" key="1">
    <source>
        <dbReference type="ARBA" id="ARBA00023235"/>
    </source>
</evidence>
<evidence type="ECO:0000313" key="5">
    <source>
        <dbReference type="EMBL" id="GHC58581.1"/>
    </source>
</evidence>
<organism evidence="5 6">
    <name type="scientific">Roseibacillus persicicus</name>
    <dbReference type="NCBI Taxonomy" id="454148"/>
    <lineage>
        <taxon>Bacteria</taxon>
        <taxon>Pseudomonadati</taxon>
        <taxon>Verrucomicrobiota</taxon>
        <taxon>Verrucomicrobiia</taxon>
        <taxon>Verrucomicrobiales</taxon>
        <taxon>Verrucomicrobiaceae</taxon>
        <taxon>Roseibacillus</taxon>
    </lineage>
</organism>
<accession>A0A918TQ95</accession>
<comment type="caution">
    <text evidence="5">The sequence shown here is derived from an EMBL/GenBank/DDBJ whole genome shotgun (WGS) entry which is preliminary data.</text>
</comment>
<dbReference type="InterPro" id="IPR036237">
    <property type="entry name" value="Xyl_isomerase-like_sf"/>
</dbReference>
<dbReference type="InterPro" id="IPR050417">
    <property type="entry name" value="Sugar_Epim/Isomerase"/>
</dbReference>
<gene>
    <name evidence="5" type="ORF">GCM10007100_27000</name>
</gene>